<dbReference type="InterPro" id="IPR036869">
    <property type="entry name" value="J_dom_sf"/>
</dbReference>
<reference evidence="3" key="2">
    <citation type="journal article" date="2024" name="Plant">
        <title>Genomic evolution and insights into agronomic trait innovations of Sesamum species.</title>
        <authorList>
            <person name="Miao H."/>
            <person name="Wang L."/>
            <person name="Qu L."/>
            <person name="Liu H."/>
            <person name="Sun Y."/>
            <person name="Le M."/>
            <person name="Wang Q."/>
            <person name="Wei S."/>
            <person name="Zheng Y."/>
            <person name="Lin W."/>
            <person name="Duan Y."/>
            <person name="Cao H."/>
            <person name="Xiong S."/>
            <person name="Wang X."/>
            <person name="Wei L."/>
            <person name="Li C."/>
            <person name="Ma Q."/>
            <person name="Ju M."/>
            <person name="Zhao R."/>
            <person name="Li G."/>
            <person name="Mu C."/>
            <person name="Tian Q."/>
            <person name="Mei H."/>
            <person name="Zhang T."/>
            <person name="Gao T."/>
            <person name="Zhang H."/>
        </authorList>
    </citation>
    <scope>NUCLEOTIDE SEQUENCE</scope>
    <source>
        <strain evidence="3">G01</strain>
    </source>
</reference>
<name>A0AAW2PVQ5_9LAMI</name>
<proteinExistence type="predicted"/>
<reference evidence="3" key="1">
    <citation type="submission" date="2020-06" db="EMBL/GenBank/DDBJ databases">
        <authorList>
            <person name="Li T."/>
            <person name="Hu X."/>
            <person name="Zhang T."/>
            <person name="Song X."/>
            <person name="Zhang H."/>
            <person name="Dai N."/>
            <person name="Sheng W."/>
            <person name="Hou X."/>
            <person name="Wei L."/>
        </authorList>
    </citation>
    <scope>NUCLEOTIDE SEQUENCE</scope>
    <source>
        <strain evidence="3">G01</strain>
        <tissue evidence="3">Leaf</tissue>
    </source>
</reference>
<dbReference type="InterPro" id="IPR018253">
    <property type="entry name" value="DnaJ_domain_CS"/>
</dbReference>
<dbReference type="PANTHER" id="PTHR45181">
    <property type="entry name" value="HEAT SHOCK PROTEIN DNAJ WITH TETRATRICOPEPTIDE REPEAT-CONTAINING PROTEIN"/>
    <property type="match status" value="1"/>
</dbReference>
<dbReference type="EMBL" id="JACGWK010000004">
    <property type="protein sequence ID" value="KAL0359572.1"/>
    <property type="molecule type" value="Genomic_DNA"/>
</dbReference>
<evidence type="ECO:0000313" key="3">
    <source>
        <dbReference type="EMBL" id="KAL0359572.1"/>
    </source>
</evidence>
<dbReference type="PANTHER" id="PTHR45181:SF8">
    <property type="entry name" value="HEAT SHOCK PROTEIN DNAJ WITH TETRATRICOPEPTIDE REPEAT-CONTAINING PROTEIN"/>
    <property type="match status" value="1"/>
</dbReference>
<gene>
    <name evidence="3" type="ORF">Sangu_0806600</name>
</gene>
<feature type="domain" description="J" evidence="2">
    <location>
        <begin position="292"/>
        <end position="378"/>
    </location>
</feature>
<dbReference type="Gene3D" id="1.25.40.10">
    <property type="entry name" value="Tetratricopeptide repeat domain"/>
    <property type="match status" value="2"/>
</dbReference>
<protein>
    <submittedName>
        <fullName evidence="3">DnaJsubfamily C member 7</fullName>
    </submittedName>
</protein>
<dbReference type="SUPFAM" id="SSF46565">
    <property type="entry name" value="Chaperone J-domain"/>
    <property type="match status" value="1"/>
</dbReference>
<feature type="region of interest" description="Disordered" evidence="1">
    <location>
        <begin position="384"/>
        <end position="423"/>
    </location>
</feature>
<sequence length="455" mass="50926">MSLGRMREAIGDCTKAAELDPNFLKVALRAGNCYLVLGEVEDAIQCYTKCLTLGIGVCLDRRVTIEAADGVQKAKRVAEYMHQAAELLQEGTEDGANSAIANIAEALSISRYSERLLEMKGQALCILRMYNEVIQLCEQTLDIAKKNFGTDNLDDSSCKSSHVKLWRWKLQIKSHYHMGKLDLALDLIEKQEKLPISSKFGDVTEESTIALAATIRELLSLKKSGNEAFNSERYTEAIENYTAAISKSFESRPFMAICFCNRAAAYQSVSQIVDAIADCSLAIALDENYQKGVAGKMGVKASDAESEIKKAYRKAALRHHPDKAGQVLVRSEIGDDGAFWKEVGEKIHKDADRLFKIIGEAYAVLSDPSKRSKYDSEEEMRNIYRDSNRNSNSGHASTSYSSPYERGSWSGRQAGFSTPFERNSSRRLFMPEGSLSRYNEQERWRFTGKIKTRKK</sequence>
<evidence type="ECO:0000259" key="2">
    <source>
        <dbReference type="PROSITE" id="PS50076"/>
    </source>
</evidence>
<dbReference type="Gene3D" id="1.10.287.110">
    <property type="entry name" value="DnaJ domain"/>
    <property type="match status" value="1"/>
</dbReference>
<dbReference type="SMART" id="SM00028">
    <property type="entry name" value="TPR"/>
    <property type="match status" value="4"/>
</dbReference>
<dbReference type="SMART" id="SM00271">
    <property type="entry name" value="DnaJ"/>
    <property type="match status" value="1"/>
</dbReference>
<organism evidence="3">
    <name type="scientific">Sesamum angustifolium</name>
    <dbReference type="NCBI Taxonomy" id="2727405"/>
    <lineage>
        <taxon>Eukaryota</taxon>
        <taxon>Viridiplantae</taxon>
        <taxon>Streptophyta</taxon>
        <taxon>Embryophyta</taxon>
        <taxon>Tracheophyta</taxon>
        <taxon>Spermatophyta</taxon>
        <taxon>Magnoliopsida</taxon>
        <taxon>eudicotyledons</taxon>
        <taxon>Gunneridae</taxon>
        <taxon>Pentapetalae</taxon>
        <taxon>asterids</taxon>
        <taxon>lamiids</taxon>
        <taxon>Lamiales</taxon>
        <taxon>Pedaliaceae</taxon>
        <taxon>Sesamum</taxon>
    </lineage>
</organism>
<comment type="caution">
    <text evidence="3">The sequence shown here is derived from an EMBL/GenBank/DDBJ whole genome shotgun (WGS) entry which is preliminary data.</text>
</comment>
<dbReference type="PROSITE" id="PS00636">
    <property type="entry name" value="DNAJ_1"/>
    <property type="match status" value="1"/>
</dbReference>
<evidence type="ECO:0000256" key="1">
    <source>
        <dbReference type="SAM" id="MobiDB-lite"/>
    </source>
</evidence>
<feature type="compositionally biased region" description="Polar residues" evidence="1">
    <location>
        <begin position="389"/>
        <end position="402"/>
    </location>
</feature>
<accession>A0AAW2PVQ5</accession>
<dbReference type="SUPFAM" id="SSF48452">
    <property type="entry name" value="TPR-like"/>
    <property type="match status" value="2"/>
</dbReference>
<dbReference type="InterPro" id="IPR011990">
    <property type="entry name" value="TPR-like_helical_dom_sf"/>
</dbReference>
<dbReference type="AlphaFoldDB" id="A0AAW2PVQ5"/>
<dbReference type="InterPro" id="IPR001623">
    <property type="entry name" value="DnaJ_domain"/>
</dbReference>
<dbReference type="PROSITE" id="PS50076">
    <property type="entry name" value="DNAJ_2"/>
    <property type="match status" value="1"/>
</dbReference>
<dbReference type="PRINTS" id="PR00625">
    <property type="entry name" value="JDOMAIN"/>
</dbReference>
<dbReference type="Pfam" id="PF00226">
    <property type="entry name" value="DnaJ"/>
    <property type="match status" value="1"/>
</dbReference>
<dbReference type="InterPro" id="IPR019734">
    <property type="entry name" value="TPR_rpt"/>
</dbReference>
<dbReference type="CDD" id="cd06257">
    <property type="entry name" value="DnaJ"/>
    <property type="match status" value="1"/>
</dbReference>